<sequence>MHSQARCNFVSGYVSGTLTCSGSSLWLPAEPGPNVKVLAPGSKVTLSCSGRVTVDGAEVALTAHGQAESDEGEHRGARNSVWSTSKEGYGVSSTVAVKTREGTSMATVTDDLNHSTHHLMSVKPTANMEDHTLSSEEGAETTANTSSVNQKIAETLGTARRMVRGLKQAVQWRRNGRPLRSNEHRRDLLELGPLNLSNSGNYSCYKEERLSFSIKIVVWGEDAHTDSAFFTLYSSDHLSNNQSRISVCDFVINVQLLLLMLLMIIIIAVVPLFTLPLPCLCLSLDPSLSLEKPSLSCYRKSPTSKIRCDWTASKPVVPVPQCHLILRKGVLGQYMKSPCMYSEFKDRCWCVLDPDERMTSYLAFLCVSNIVGNVTSPGFDLNPRDVVKPDPPYNVTVREDKARENRLIVSWRKPITWKADYYQLVYQLRYSVLMNGEIKGALEHTIMDALSHTPYVLQVRAKEEFDIGQWSEWSTHLYTPTRRGETLHTHTHTHRHTHTHNPEMQKSTFDNQLLLHVSWAVGACLLLTIIVLFAYIIRLKHRTRFMCKLPKLSRSSQSQAASPPSSPLPKEEGNPLVFPELSAPTQNTDNIFQEEEERGEGIHLNNMGYFLAIKE</sequence>
<keyword evidence="2 11" id="KW-0812">Transmembrane</keyword>
<dbReference type="PROSITE" id="PS50853">
    <property type="entry name" value="FN3"/>
    <property type="match status" value="1"/>
</dbReference>
<dbReference type="Gene3D" id="2.60.40.10">
    <property type="entry name" value="Immunoglobulins"/>
    <property type="match status" value="2"/>
</dbReference>
<reference evidence="13" key="2">
    <citation type="submission" date="2025-08" db="UniProtKB">
        <authorList>
            <consortium name="Ensembl"/>
        </authorList>
    </citation>
    <scope>IDENTIFICATION</scope>
</reference>
<dbReference type="Proteomes" id="UP000694397">
    <property type="component" value="Chromosome 18"/>
</dbReference>
<reference evidence="13" key="3">
    <citation type="submission" date="2025-09" db="UniProtKB">
        <authorList>
            <consortium name="Ensembl"/>
        </authorList>
    </citation>
    <scope>IDENTIFICATION</scope>
</reference>
<evidence type="ECO:0000256" key="8">
    <source>
        <dbReference type="ARBA" id="ARBA00023180"/>
    </source>
</evidence>
<evidence type="ECO:0000256" key="10">
    <source>
        <dbReference type="SAM" id="MobiDB-lite"/>
    </source>
</evidence>
<evidence type="ECO:0000256" key="3">
    <source>
        <dbReference type="ARBA" id="ARBA00022729"/>
    </source>
</evidence>
<feature type="transmembrane region" description="Helical" evidence="11">
    <location>
        <begin position="250"/>
        <end position="273"/>
    </location>
</feature>
<evidence type="ECO:0000256" key="11">
    <source>
        <dbReference type="SAM" id="Phobius"/>
    </source>
</evidence>
<reference evidence="13 14" key="1">
    <citation type="submission" date="2019-04" db="EMBL/GenBank/DDBJ databases">
        <authorList>
            <consortium name="Wellcome Sanger Institute Data Sharing"/>
        </authorList>
    </citation>
    <scope>NUCLEOTIDE SEQUENCE [LARGE SCALE GENOMIC DNA]</scope>
</reference>
<keyword evidence="7" id="KW-0675">Receptor</keyword>
<keyword evidence="14" id="KW-1185">Reference proteome</keyword>
<organism evidence="13 14">
    <name type="scientific">Scleropages formosus</name>
    <name type="common">Asian bonytongue</name>
    <name type="synonym">Osteoglossum formosum</name>
    <dbReference type="NCBI Taxonomy" id="113540"/>
    <lineage>
        <taxon>Eukaryota</taxon>
        <taxon>Metazoa</taxon>
        <taxon>Chordata</taxon>
        <taxon>Craniata</taxon>
        <taxon>Vertebrata</taxon>
        <taxon>Euteleostomi</taxon>
        <taxon>Actinopterygii</taxon>
        <taxon>Neopterygii</taxon>
        <taxon>Teleostei</taxon>
        <taxon>Osteoglossocephala</taxon>
        <taxon>Osteoglossomorpha</taxon>
        <taxon>Osteoglossiformes</taxon>
        <taxon>Osteoglossidae</taxon>
        <taxon>Scleropages</taxon>
    </lineage>
</organism>
<name>A0A8C9TCR7_SCLFO</name>
<evidence type="ECO:0000313" key="13">
    <source>
        <dbReference type="Ensembl" id="ENSSFOP00015049976.1"/>
    </source>
</evidence>
<evidence type="ECO:0000313" key="14">
    <source>
        <dbReference type="Proteomes" id="UP000694397"/>
    </source>
</evidence>
<dbReference type="SUPFAM" id="SSF48726">
    <property type="entry name" value="Immunoglobulin"/>
    <property type="match status" value="1"/>
</dbReference>
<proteinExistence type="predicted"/>
<dbReference type="InterPro" id="IPR015321">
    <property type="entry name" value="TypeI_recpt_CBD"/>
</dbReference>
<dbReference type="AlphaFoldDB" id="A0A8C9TCR7"/>
<keyword evidence="5 11" id="KW-0472">Membrane</keyword>
<dbReference type="InterPro" id="IPR036179">
    <property type="entry name" value="Ig-like_dom_sf"/>
</dbReference>
<dbReference type="Pfam" id="PF00041">
    <property type="entry name" value="fn3"/>
    <property type="match status" value="1"/>
</dbReference>
<keyword evidence="9" id="KW-0393">Immunoglobulin domain</keyword>
<dbReference type="Ensembl" id="ENSSFOT00015061374.1">
    <property type="protein sequence ID" value="ENSSFOP00015049976.1"/>
    <property type="gene ID" value="ENSSFOG00015021105.2"/>
</dbReference>
<comment type="subcellular location">
    <subcellularLocation>
        <location evidence="1">Membrane</location>
        <topology evidence="1">Single-pass type I membrane protein</topology>
    </subcellularLocation>
</comment>
<feature type="transmembrane region" description="Helical" evidence="11">
    <location>
        <begin position="513"/>
        <end position="537"/>
    </location>
</feature>
<dbReference type="InterPro" id="IPR036116">
    <property type="entry name" value="FN3_sf"/>
</dbReference>
<accession>A0A8C9TCR7</accession>
<dbReference type="GeneTree" id="ENSGT00940000165521"/>
<dbReference type="GO" id="GO:0016064">
    <property type="term" value="P:immunoglobulin mediated immune response"/>
    <property type="evidence" value="ECO:0007669"/>
    <property type="project" value="TreeGrafter"/>
</dbReference>
<protein>
    <submittedName>
        <fullName evidence="13">Interleukin 6 receptor</fullName>
    </submittedName>
</protein>
<feature type="domain" description="Fibronectin type-III" evidence="12">
    <location>
        <begin position="391"/>
        <end position="482"/>
    </location>
</feature>
<evidence type="ECO:0000259" key="12">
    <source>
        <dbReference type="PROSITE" id="PS50853"/>
    </source>
</evidence>
<dbReference type="InterPro" id="IPR003961">
    <property type="entry name" value="FN3_dom"/>
</dbReference>
<evidence type="ECO:0000256" key="2">
    <source>
        <dbReference type="ARBA" id="ARBA00022692"/>
    </source>
</evidence>
<evidence type="ECO:0000256" key="9">
    <source>
        <dbReference type="ARBA" id="ARBA00023319"/>
    </source>
</evidence>
<dbReference type="SMART" id="SM00060">
    <property type="entry name" value="FN3"/>
    <property type="match status" value="1"/>
</dbReference>
<gene>
    <name evidence="13" type="primary">il6r</name>
</gene>
<evidence type="ECO:0000256" key="1">
    <source>
        <dbReference type="ARBA" id="ARBA00004479"/>
    </source>
</evidence>
<keyword evidence="4 11" id="KW-1133">Transmembrane helix</keyword>
<keyword evidence="8" id="KW-0325">Glycoprotein</keyword>
<dbReference type="PANTHER" id="PTHR23037:SF22">
    <property type="entry name" value="CYTOKINE RECEPTOR COMMON SUBUNIT BETA"/>
    <property type="match status" value="1"/>
</dbReference>
<keyword evidence="3" id="KW-0732">Signal</keyword>
<evidence type="ECO:0000256" key="6">
    <source>
        <dbReference type="ARBA" id="ARBA00023157"/>
    </source>
</evidence>
<evidence type="ECO:0000256" key="5">
    <source>
        <dbReference type="ARBA" id="ARBA00023136"/>
    </source>
</evidence>
<evidence type="ECO:0000256" key="4">
    <source>
        <dbReference type="ARBA" id="ARBA00022989"/>
    </source>
</evidence>
<dbReference type="InterPro" id="IPR003530">
    <property type="entry name" value="Hematopoietin_rcpt_L_F3_CS"/>
</dbReference>
<dbReference type="PROSITE" id="PS01354">
    <property type="entry name" value="HEMATOPO_REC_L_F3"/>
    <property type="match status" value="1"/>
</dbReference>
<evidence type="ECO:0000256" key="7">
    <source>
        <dbReference type="ARBA" id="ARBA00023170"/>
    </source>
</evidence>
<dbReference type="SUPFAM" id="SSF49265">
    <property type="entry name" value="Fibronectin type III"/>
    <property type="match status" value="2"/>
</dbReference>
<dbReference type="GO" id="GO:0009897">
    <property type="term" value="C:external side of plasma membrane"/>
    <property type="evidence" value="ECO:0007669"/>
    <property type="project" value="TreeGrafter"/>
</dbReference>
<feature type="region of interest" description="Disordered" evidence="10">
    <location>
        <begin position="128"/>
        <end position="148"/>
    </location>
</feature>
<dbReference type="CDD" id="cd00063">
    <property type="entry name" value="FN3"/>
    <property type="match status" value="1"/>
</dbReference>
<dbReference type="PANTHER" id="PTHR23037">
    <property type="entry name" value="CYTOKINE RECEPTOR"/>
    <property type="match status" value="1"/>
</dbReference>
<keyword evidence="6" id="KW-1015">Disulfide bond</keyword>
<dbReference type="GO" id="GO:0004896">
    <property type="term" value="F:cytokine receptor activity"/>
    <property type="evidence" value="ECO:0007669"/>
    <property type="project" value="InterPro"/>
</dbReference>
<dbReference type="InterPro" id="IPR013783">
    <property type="entry name" value="Ig-like_fold"/>
</dbReference>
<feature type="region of interest" description="Disordered" evidence="10">
    <location>
        <begin position="556"/>
        <end position="580"/>
    </location>
</feature>
<dbReference type="Pfam" id="PF09240">
    <property type="entry name" value="IL6Ra-bind"/>
    <property type="match status" value="1"/>
</dbReference>